<dbReference type="Proteomes" id="UP000194639">
    <property type="component" value="Unassembled WGS sequence"/>
</dbReference>
<sequence>MAVVWGDFQAVVQLSAGLNVAILSFVDISLPAIKERRRVFAKARQELDIHRKNPHKRTDQEKSEHAEAVGLVDRQLFDLWRETSAFENIEDSLMKSTGVFGFFGAVLSIGLLWYSALHYNEPIPVTAEVLTVISFCSLIAAFLINFFTASKASQYAKRCNQLREHMRVKL</sequence>
<keyword evidence="1" id="KW-1133">Transmembrane helix</keyword>
<evidence type="ECO:0000313" key="7">
    <source>
        <dbReference type="Proteomes" id="UP000270034"/>
    </source>
</evidence>
<accession>A0A0D6NHI0</accession>
<dbReference type="GeneID" id="76203239"/>
<accession>A0A252A143</accession>
<dbReference type="EMBL" id="BAMX01000006">
    <property type="protein sequence ID" value="GAN65095.1"/>
    <property type="molecule type" value="Genomic_DNA"/>
</dbReference>
<keyword evidence="1" id="KW-0472">Membrane</keyword>
<reference evidence="2 7" key="3">
    <citation type="submission" date="2018-02" db="EMBL/GenBank/DDBJ databases">
        <title>Acetobacter orientalis genome.</title>
        <authorList>
            <person name="Nakashima N."/>
            <person name="Tamura T."/>
        </authorList>
    </citation>
    <scope>NUCLEOTIDE SEQUENCE [LARGE SCALE GENOMIC DNA]</scope>
    <source>
        <strain evidence="2 7">FAN1</strain>
    </source>
</reference>
<proteinExistence type="predicted"/>
<evidence type="ECO:0000313" key="4">
    <source>
        <dbReference type="EMBL" id="OUI80854.1"/>
    </source>
</evidence>
<dbReference type="AlphaFoldDB" id="A0A252A143"/>
<evidence type="ECO:0000313" key="6">
    <source>
        <dbReference type="Proteomes" id="UP000194639"/>
    </source>
</evidence>
<feature type="transmembrane region" description="Helical" evidence="1">
    <location>
        <begin position="129"/>
        <end position="148"/>
    </location>
</feature>
<keyword evidence="5" id="KW-1185">Reference proteome</keyword>
<gene>
    <name evidence="3" type="ORF">Abor_006_049</name>
    <name evidence="2" type="ORF">AcetOrient_orf01259</name>
    <name evidence="4" type="ORF">HK12_07350</name>
</gene>
<reference evidence="3 5" key="1">
    <citation type="submission" date="2012-11" db="EMBL/GenBank/DDBJ databases">
        <title>Whole genome sequence of Acetobacter orientalis 21F-2.</title>
        <authorList>
            <person name="Azuma Y."/>
            <person name="Higashiura N."/>
            <person name="Hirakawa H."/>
            <person name="Matsushita K."/>
        </authorList>
    </citation>
    <scope>NUCLEOTIDE SEQUENCE [LARGE SCALE GENOMIC DNA]</scope>
    <source>
        <strain evidence="3 5">21F-2</strain>
    </source>
</reference>
<protein>
    <submittedName>
        <fullName evidence="4">Uncharacterized protein</fullName>
    </submittedName>
</protein>
<feature type="transmembrane region" description="Helical" evidence="1">
    <location>
        <begin position="99"/>
        <end position="117"/>
    </location>
</feature>
<dbReference type="Proteomes" id="UP000032670">
    <property type="component" value="Unassembled WGS sequence"/>
</dbReference>
<name>A0A252A143_9PROT</name>
<evidence type="ECO:0000313" key="3">
    <source>
        <dbReference type="EMBL" id="GAN65095.1"/>
    </source>
</evidence>
<dbReference type="KEGG" id="aot:AcetOri_orf01259"/>
<keyword evidence="1" id="KW-0812">Transmembrane</keyword>
<evidence type="ECO:0000256" key="1">
    <source>
        <dbReference type="SAM" id="Phobius"/>
    </source>
</evidence>
<organism evidence="4 6">
    <name type="scientific">Acetobacter orientalis</name>
    <dbReference type="NCBI Taxonomy" id="146474"/>
    <lineage>
        <taxon>Bacteria</taxon>
        <taxon>Pseudomonadati</taxon>
        <taxon>Pseudomonadota</taxon>
        <taxon>Alphaproteobacteria</taxon>
        <taxon>Acetobacterales</taxon>
        <taxon>Acetobacteraceae</taxon>
        <taxon>Acetobacter</taxon>
    </lineage>
</organism>
<dbReference type="EMBL" id="JOMO01000029">
    <property type="protein sequence ID" value="OUI80854.1"/>
    <property type="molecule type" value="Genomic_DNA"/>
</dbReference>
<evidence type="ECO:0000313" key="2">
    <source>
        <dbReference type="EMBL" id="BBC79209.1"/>
    </source>
</evidence>
<reference evidence="4 6" key="2">
    <citation type="submission" date="2014-06" db="EMBL/GenBank/DDBJ databases">
        <authorList>
            <person name="Ju J."/>
            <person name="Zhang J."/>
        </authorList>
    </citation>
    <scope>NUCLEOTIDE SEQUENCE [LARGE SCALE GENOMIC DNA]</scope>
    <source>
        <strain evidence="4">DmW_045</strain>
    </source>
</reference>
<dbReference type="RefSeq" id="WP_048840153.1">
    <property type="nucleotide sequence ID" value="NZ_BAMX01000006.1"/>
</dbReference>
<dbReference type="EMBL" id="AP018515">
    <property type="protein sequence ID" value="BBC79209.1"/>
    <property type="molecule type" value="Genomic_DNA"/>
</dbReference>
<feature type="transmembrane region" description="Helical" evidence="1">
    <location>
        <begin position="12"/>
        <end position="33"/>
    </location>
</feature>
<evidence type="ECO:0000313" key="5">
    <source>
        <dbReference type="Proteomes" id="UP000032670"/>
    </source>
</evidence>
<dbReference type="Proteomes" id="UP000270034">
    <property type="component" value="Chromosome"/>
</dbReference>